<dbReference type="Proteomes" id="UP001593940">
    <property type="component" value="Unassembled WGS sequence"/>
</dbReference>
<feature type="domain" description="MobA/MobL protein" evidence="4">
    <location>
        <begin position="31"/>
        <end position="178"/>
    </location>
</feature>
<feature type="coiled-coil region" evidence="3">
    <location>
        <begin position="226"/>
        <end position="271"/>
    </location>
</feature>
<keyword evidence="6" id="KW-1185">Reference proteome</keyword>
<keyword evidence="3" id="KW-0175">Coiled coil</keyword>
<accession>A0ABV6Y547</accession>
<evidence type="ECO:0000256" key="1">
    <source>
        <dbReference type="ARBA" id="ARBA00010873"/>
    </source>
</evidence>
<comment type="similarity">
    <text evidence="1">Belongs to the MobA/MobL family.</text>
</comment>
<sequence length="319" mass="36448">MAYITRASATQAVLVERMPAPQVGRRGGAARAWLDAQEQLDRKNARVITKVMVALPHELEPGDQTQLVRDFCEALTQGRAPWLAAIHAPSEQDGSDERNWHAHIVIRDRDPATGKRACGLSDKGSTELARKLWQDTCNAALAQAGVAARIDHRSLREQGIERTPEIHVGPKATAMKSRGVRPESKAQNDNGREIRWPEIDEGRTRVEHRAEIALEREIDHDQAERIERLVAAARFAEQENRRTREQARELRERNKQNARELFERIELSKREYFENRRYYERVIDYICEKIGLHIAAIMRCDSSLSVGRTIILKIKSISM</sequence>
<dbReference type="Gene3D" id="3.30.930.30">
    <property type="match status" value="1"/>
</dbReference>
<gene>
    <name evidence="5" type="ORF">ACETIH_06655</name>
</gene>
<dbReference type="InterPro" id="IPR005053">
    <property type="entry name" value="MobA_MobL"/>
</dbReference>
<evidence type="ECO:0000259" key="4">
    <source>
        <dbReference type="Pfam" id="PF03389"/>
    </source>
</evidence>
<evidence type="ECO:0000313" key="5">
    <source>
        <dbReference type="EMBL" id="MFC1456405.1"/>
    </source>
</evidence>
<keyword evidence="2" id="KW-0184">Conjugation</keyword>
<reference evidence="5 6" key="1">
    <citation type="submission" date="2024-09" db="EMBL/GenBank/DDBJ databases">
        <title>Nodulacao em especies de Leguminosae Basais da Amazonia e Caracterizacao dos Rizobios e Bacterias Associadas aos Nodulos.</title>
        <authorList>
            <person name="Jambeiro I.C.A."/>
            <person name="Lopes I.S."/>
            <person name="Aguiar E.R.G.R."/>
            <person name="Santos A.F.J."/>
            <person name="Dos Santos J.M.F."/>
            <person name="Gross E."/>
        </authorList>
    </citation>
    <scope>NUCLEOTIDE SEQUENCE [LARGE SCALE GENOMIC DNA]</scope>
    <source>
        <strain evidence="5 6">BRUESC1165</strain>
    </source>
</reference>
<name>A0ABV6Y547_9HYPH</name>
<dbReference type="Pfam" id="PF03389">
    <property type="entry name" value="MobA_MobL"/>
    <property type="match status" value="1"/>
</dbReference>
<evidence type="ECO:0000313" key="6">
    <source>
        <dbReference type="Proteomes" id="UP001593940"/>
    </source>
</evidence>
<organism evidence="5 6">
    <name type="scientific">Microvirga arabica</name>
    <dbReference type="NCBI Taxonomy" id="1128671"/>
    <lineage>
        <taxon>Bacteria</taxon>
        <taxon>Pseudomonadati</taxon>
        <taxon>Pseudomonadota</taxon>
        <taxon>Alphaproteobacteria</taxon>
        <taxon>Hyphomicrobiales</taxon>
        <taxon>Methylobacteriaceae</taxon>
        <taxon>Microvirga</taxon>
    </lineage>
</organism>
<dbReference type="EMBL" id="JBHOMY010000016">
    <property type="protein sequence ID" value="MFC1456405.1"/>
    <property type="molecule type" value="Genomic_DNA"/>
</dbReference>
<dbReference type="RefSeq" id="WP_377029186.1">
    <property type="nucleotide sequence ID" value="NZ_JBHOMY010000016.1"/>
</dbReference>
<protein>
    <submittedName>
        <fullName evidence="5">MobA/MobL family protein</fullName>
    </submittedName>
</protein>
<evidence type="ECO:0000256" key="3">
    <source>
        <dbReference type="SAM" id="Coils"/>
    </source>
</evidence>
<proteinExistence type="inferred from homology"/>
<evidence type="ECO:0000256" key="2">
    <source>
        <dbReference type="ARBA" id="ARBA00022971"/>
    </source>
</evidence>
<comment type="caution">
    <text evidence="5">The sequence shown here is derived from an EMBL/GenBank/DDBJ whole genome shotgun (WGS) entry which is preliminary data.</text>
</comment>